<keyword evidence="2" id="KW-1185">Reference proteome</keyword>
<feature type="non-terminal residue" evidence="1">
    <location>
        <position position="1"/>
    </location>
</feature>
<organism evidence="1 2">
    <name type="scientific">Kingdonia uniflora</name>
    <dbReference type="NCBI Taxonomy" id="39325"/>
    <lineage>
        <taxon>Eukaryota</taxon>
        <taxon>Viridiplantae</taxon>
        <taxon>Streptophyta</taxon>
        <taxon>Embryophyta</taxon>
        <taxon>Tracheophyta</taxon>
        <taxon>Spermatophyta</taxon>
        <taxon>Magnoliopsida</taxon>
        <taxon>Ranunculales</taxon>
        <taxon>Circaeasteraceae</taxon>
        <taxon>Kingdonia</taxon>
    </lineage>
</organism>
<evidence type="ECO:0000313" key="1">
    <source>
        <dbReference type="EMBL" id="KAF6170874.1"/>
    </source>
</evidence>
<sequence length="312" mass="35228">CPFSAEAEFTLSEGNCESVHRCDLFNFEKVQPYLEKHKSQLILQDCRLGKNDGLLNKKHSDEFSEWFKHENKEIADDATSVGKKDKIDEINSNNPDVGDHDHTEVLGPEYPGHMRAMIGLSPTLYKGVKYGGVIIQSLQEEVRILTNKAITVVSAMALNMGILASYDQSVELFKDQLGFGEASIVVGDSRISALPRSQSSNQQILSRCIDYWYTILMMQLRKDMEFLFSTMTVWEKMEKELLTEVEVEIFWRPVPGDAYPVPVLSMNEEDKAEETDAGDVIVESSARKEAVRLIAEEEIELENIRIAGGELI</sequence>
<evidence type="ECO:0000313" key="2">
    <source>
        <dbReference type="Proteomes" id="UP000541444"/>
    </source>
</evidence>
<accession>A0A7J7NV88</accession>
<comment type="caution">
    <text evidence="1">The sequence shown here is derived from an EMBL/GenBank/DDBJ whole genome shotgun (WGS) entry which is preliminary data.</text>
</comment>
<protein>
    <submittedName>
        <fullName evidence="1">Uncharacterized protein</fullName>
    </submittedName>
</protein>
<dbReference type="OrthoDB" id="2011374at2759"/>
<dbReference type="AlphaFoldDB" id="A0A7J7NV88"/>
<name>A0A7J7NV88_9MAGN</name>
<proteinExistence type="predicted"/>
<feature type="non-terminal residue" evidence="1">
    <location>
        <position position="312"/>
    </location>
</feature>
<dbReference type="EMBL" id="JACGCM010000560">
    <property type="protein sequence ID" value="KAF6170874.1"/>
    <property type="molecule type" value="Genomic_DNA"/>
</dbReference>
<reference evidence="1 2" key="1">
    <citation type="journal article" date="2020" name="IScience">
        <title>Genome Sequencing of the Endangered Kingdonia uniflora (Circaeasteraceae, Ranunculales) Reveals Potential Mechanisms of Evolutionary Specialization.</title>
        <authorList>
            <person name="Sun Y."/>
            <person name="Deng T."/>
            <person name="Zhang A."/>
            <person name="Moore M.J."/>
            <person name="Landis J.B."/>
            <person name="Lin N."/>
            <person name="Zhang H."/>
            <person name="Zhang X."/>
            <person name="Huang J."/>
            <person name="Zhang X."/>
            <person name="Sun H."/>
            <person name="Wang H."/>
        </authorList>
    </citation>
    <scope>NUCLEOTIDE SEQUENCE [LARGE SCALE GENOMIC DNA]</scope>
    <source>
        <strain evidence="1">TB1705</strain>
        <tissue evidence="1">Leaf</tissue>
    </source>
</reference>
<gene>
    <name evidence="1" type="ORF">GIB67_015826</name>
</gene>
<dbReference type="Proteomes" id="UP000541444">
    <property type="component" value="Unassembled WGS sequence"/>
</dbReference>